<name>A0A4S3L1X9_9GAMM</name>
<feature type="signal peptide" evidence="1">
    <location>
        <begin position="1"/>
        <end position="20"/>
    </location>
</feature>
<comment type="caution">
    <text evidence="2">The sequence shown here is derived from an EMBL/GenBank/DDBJ whole genome shotgun (WGS) entry which is preliminary data.</text>
</comment>
<feature type="chain" id="PRO_5030100358" description="DUF2271 domain-containing protein" evidence="1">
    <location>
        <begin position="21"/>
        <end position="172"/>
    </location>
</feature>
<dbReference type="Proteomes" id="UP000294599">
    <property type="component" value="Unassembled WGS sequence"/>
</dbReference>
<gene>
    <name evidence="2" type="ORF">EDC25_101100</name>
</gene>
<proteinExistence type="predicted"/>
<keyword evidence="3" id="KW-1185">Reference proteome</keyword>
<dbReference type="EMBL" id="SMAF01000001">
    <property type="protein sequence ID" value="TCT01245.1"/>
    <property type="molecule type" value="Genomic_DNA"/>
</dbReference>
<sequence length="172" mass="18742">MSRSPLSLVALILPACAAQAAELSVSVEIPRLDVAEYHRPYVAAWVERPDRSVAAQLAVWYQQSESREGHGTKWLPDLRQWWRRGGRQLDVPVDGVTGATKAPGTHTLRFGAGSQAVAALAPGSYVLLVEASREVGGRELLQIPFEWPADEARTLDARGEHELGTVSLELVP</sequence>
<organism evidence="2 3">
    <name type="scientific">Pseudofulvimonas gallinarii</name>
    <dbReference type="NCBI Taxonomy" id="634155"/>
    <lineage>
        <taxon>Bacteria</taxon>
        <taxon>Pseudomonadati</taxon>
        <taxon>Pseudomonadota</taxon>
        <taxon>Gammaproteobacteria</taxon>
        <taxon>Lysobacterales</taxon>
        <taxon>Rhodanobacteraceae</taxon>
        <taxon>Pseudofulvimonas</taxon>
    </lineage>
</organism>
<dbReference type="OrthoDB" id="195316at2"/>
<dbReference type="AlphaFoldDB" id="A0A4S3L1X9"/>
<keyword evidence="1" id="KW-0732">Signal</keyword>
<reference evidence="2 3" key="1">
    <citation type="submission" date="2019-03" db="EMBL/GenBank/DDBJ databases">
        <title>Genomic Encyclopedia of Type Strains, Phase IV (KMG-IV): sequencing the most valuable type-strain genomes for metagenomic binning, comparative biology and taxonomic classification.</title>
        <authorList>
            <person name="Goeker M."/>
        </authorList>
    </citation>
    <scope>NUCLEOTIDE SEQUENCE [LARGE SCALE GENOMIC DNA]</scope>
    <source>
        <strain evidence="2 3">DSM 21944</strain>
    </source>
</reference>
<accession>A0A4S3L1X9</accession>
<evidence type="ECO:0000313" key="2">
    <source>
        <dbReference type="EMBL" id="TCT01245.1"/>
    </source>
</evidence>
<evidence type="ECO:0000256" key="1">
    <source>
        <dbReference type="SAM" id="SignalP"/>
    </source>
</evidence>
<evidence type="ECO:0008006" key="4">
    <source>
        <dbReference type="Google" id="ProtNLM"/>
    </source>
</evidence>
<dbReference type="RefSeq" id="WP_123521835.1">
    <property type="nucleotide sequence ID" value="NZ_JBHLWF010000005.1"/>
</dbReference>
<protein>
    <recommendedName>
        <fullName evidence="4">DUF2271 domain-containing protein</fullName>
    </recommendedName>
</protein>
<dbReference type="Pfam" id="PF10029">
    <property type="entry name" value="DUF2271"/>
    <property type="match status" value="1"/>
</dbReference>
<dbReference type="PIRSF" id="PIRSF014995">
    <property type="entry name" value="UCP014995"/>
    <property type="match status" value="1"/>
</dbReference>
<dbReference type="InterPro" id="IPR014469">
    <property type="entry name" value="DUF2271"/>
</dbReference>
<evidence type="ECO:0000313" key="3">
    <source>
        <dbReference type="Proteomes" id="UP000294599"/>
    </source>
</evidence>